<evidence type="ECO:0000256" key="3">
    <source>
        <dbReference type="SAM" id="Phobius"/>
    </source>
</evidence>
<dbReference type="AlphaFoldDB" id="A0A1G8NFA5"/>
<dbReference type="SUPFAM" id="SSF54523">
    <property type="entry name" value="Pili subunits"/>
    <property type="match status" value="1"/>
</dbReference>
<keyword evidence="3" id="KW-0812">Transmembrane</keyword>
<dbReference type="Pfam" id="PF07963">
    <property type="entry name" value="N_methyl"/>
    <property type="match status" value="1"/>
</dbReference>
<dbReference type="PROSITE" id="PS00409">
    <property type="entry name" value="PROKAR_NTER_METHYL"/>
    <property type="match status" value="1"/>
</dbReference>
<keyword evidence="5" id="KW-1185">Reference proteome</keyword>
<sequence>MLAQAIRKKLGKAGKEEKGFTLIELLAVIVILGVIAVIAIPLIGNVIEKSKNNSDVATARQVYDAARLYVVSEKNGDFIESIANTGAGASGSHGLILTVASATATDVTLQSTGFLESPIYLPSDKTEITSGTVEFTTTGDLLKVDLVTSSGTHSFSAAKVMAVDPSK</sequence>
<protein>
    <submittedName>
        <fullName evidence="4">Type IV pilus assembly protein PilA</fullName>
    </submittedName>
</protein>
<dbReference type="Proteomes" id="UP000199050">
    <property type="component" value="Unassembled WGS sequence"/>
</dbReference>
<name>A0A1G8NFA5_9BACL</name>
<dbReference type="NCBIfam" id="TIGR02532">
    <property type="entry name" value="IV_pilin_GFxxxE"/>
    <property type="match status" value="1"/>
</dbReference>
<dbReference type="GO" id="GO:0009986">
    <property type="term" value="C:cell surface"/>
    <property type="evidence" value="ECO:0007669"/>
    <property type="project" value="UniProtKB-SubCell"/>
</dbReference>
<keyword evidence="3" id="KW-0472">Membrane</keyword>
<keyword evidence="3" id="KW-1133">Transmembrane helix</keyword>
<evidence type="ECO:0000256" key="2">
    <source>
        <dbReference type="ARBA" id="ARBA00023287"/>
    </source>
</evidence>
<accession>A0A1G8NFA5</accession>
<comment type="subcellular location">
    <subcellularLocation>
        <location evidence="1">Cell surface</location>
    </subcellularLocation>
</comment>
<dbReference type="GO" id="GO:0030420">
    <property type="term" value="P:establishment of competence for transformation"/>
    <property type="evidence" value="ECO:0007669"/>
    <property type="project" value="UniProtKB-KW"/>
</dbReference>
<gene>
    <name evidence="4" type="ORF">SAMN05216192_108125</name>
</gene>
<dbReference type="InterPro" id="IPR045584">
    <property type="entry name" value="Pilin-like"/>
</dbReference>
<dbReference type="InterPro" id="IPR012902">
    <property type="entry name" value="N_methyl_site"/>
</dbReference>
<proteinExistence type="predicted"/>
<dbReference type="STRING" id="1174501.SAMN05216192_108125"/>
<evidence type="ECO:0000256" key="1">
    <source>
        <dbReference type="ARBA" id="ARBA00004241"/>
    </source>
</evidence>
<organism evidence="4 5">
    <name type="scientific">Paenibacillus typhae</name>
    <dbReference type="NCBI Taxonomy" id="1174501"/>
    <lineage>
        <taxon>Bacteria</taxon>
        <taxon>Bacillati</taxon>
        <taxon>Bacillota</taxon>
        <taxon>Bacilli</taxon>
        <taxon>Bacillales</taxon>
        <taxon>Paenibacillaceae</taxon>
        <taxon>Paenibacillus</taxon>
    </lineage>
</organism>
<dbReference type="Gene3D" id="3.30.700.10">
    <property type="entry name" value="Glycoprotein, Type 4 Pilin"/>
    <property type="match status" value="1"/>
</dbReference>
<keyword evidence="2" id="KW-0178">Competence</keyword>
<evidence type="ECO:0000313" key="5">
    <source>
        <dbReference type="Proteomes" id="UP000199050"/>
    </source>
</evidence>
<reference evidence="5" key="1">
    <citation type="submission" date="2016-10" db="EMBL/GenBank/DDBJ databases">
        <authorList>
            <person name="Varghese N."/>
            <person name="Submissions S."/>
        </authorList>
    </citation>
    <scope>NUCLEOTIDE SEQUENCE [LARGE SCALE GENOMIC DNA]</scope>
    <source>
        <strain evidence="5">CGMCC 1.11012</strain>
    </source>
</reference>
<dbReference type="OrthoDB" id="2665739at2"/>
<dbReference type="EMBL" id="FNDX01000008">
    <property type="protein sequence ID" value="SDI78929.1"/>
    <property type="molecule type" value="Genomic_DNA"/>
</dbReference>
<feature type="transmembrane region" description="Helical" evidence="3">
    <location>
        <begin position="21"/>
        <end position="44"/>
    </location>
</feature>
<dbReference type="RefSeq" id="WP_090713938.1">
    <property type="nucleotide sequence ID" value="NZ_CBCSKY010000006.1"/>
</dbReference>
<evidence type="ECO:0000313" key="4">
    <source>
        <dbReference type="EMBL" id="SDI78929.1"/>
    </source>
</evidence>